<evidence type="ECO:0000256" key="2">
    <source>
        <dbReference type="ARBA" id="ARBA00005551"/>
    </source>
</evidence>
<keyword evidence="5 9" id="KW-0812">Transmembrane</keyword>
<dbReference type="PROSITE" id="PS51201">
    <property type="entry name" value="RCK_N"/>
    <property type="match status" value="1"/>
</dbReference>
<evidence type="ECO:0000256" key="6">
    <source>
        <dbReference type="ARBA" id="ARBA00022989"/>
    </source>
</evidence>
<sequence>MEHSTSLITTIVGGFVLAYLLGMLAQRLKISPLVGYLLAGVLAGPFTPGFTADTSLAPQLSEIGVILLMFGVGLHFSLKDLLAVKSIAIPGAIAQIAVATLLGVGLSALLGWELLSGIVFGLCLSTASTVVLLRSLEERQLIDSQRGQIAIGWLIVEDLAMVLALVLLPAVAGILDNQNANFGQLLLKLSVTIGKVIAFILLMIFVGRRVIPWLLAKTAATGSRELFTLAVLAIALGVAYGAVTLFDASFALGAFFAGMVLNESELSHRAAQDTLPLRDAFAVLFFVSVGMLFDPRVLIHQPLAILGTLAIIIIGKSLAAMILVKMFGHSRRTALTISVSLAQIGEFAFILAGLGVTLGFLNGEARNLVLASAIISIMFNPILFSLLDRYLEKTETIEEQLLEETLEEETQIPVNICGHAIVVGYGRVGRQLCQHLQERNFPIVAIEDTRTRFEELGEMGISAVMGNAVNKEIMALARLDCACTLFLTIPNGYEAGEIVANAREIRPDIDIIVRAHYDDEVAYIKERGTNHIVIGEHEIARAMADALPEYEEGCPIEPPSLPSPTVPTSI</sequence>
<feature type="transmembrane region" description="Helical" evidence="9">
    <location>
        <begin position="275"/>
        <end position="293"/>
    </location>
</feature>
<dbReference type="Proteomes" id="UP000194350">
    <property type="component" value="Unassembled WGS sequence"/>
</dbReference>
<evidence type="ECO:0000256" key="4">
    <source>
        <dbReference type="ARBA" id="ARBA00022449"/>
    </source>
</evidence>
<dbReference type="AlphaFoldDB" id="A0A1Y2SK69"/>
<keyword evidence="4" id="KW-0050">Antiport</keyword>
<dbReference type="GO" id="GO:0006813">
    <property type="term" value="P:potassium ion transport"/>
    <property type="evidence" value="ECO:0007669"/>
    <property type="project" value="InterPro"/>
</dbReference>
<dbReference type="GO" id="GO:0015297">
    <property type="term" value="F:antiporter activity"/>
    <property type="evidence" value="ECO:0007669"/>
    <property type="project" value="UniProtKB-KW"/>
</dbReference>
<organism evidence="11 12">
    <name type="scientific">Xenorhabdus vietnamensis</name>
    <dbReference type="NCBI Taxonomy" id="351656"/>
    <lineage>
        <taxon>Bacteria</taxon>
        <taxon>Pseudomonadati</taxon>
        <taxon>Pseudomonadota</taxon>
        <taxon>Gammaproteobacteria</taxon>
        <taxon>Enterobacterales</taxon>
        <taxon>Morganellaceae</taxon>
        <taxon>Xenorhabdus</taxon>
    </lineage>
</organism>
<dbReference type="SUPFAM" id="SSF51735">
    <property type="entry name" value="NAD(P)-binding Rossmann-fold domains"/>
    <property type="match status" value="1"/>
</dbReference>
<evidence type="ECO:0000256" key="7">
    <source>
        <dbReference type="ARBA" id="ARBA00023065"/>
    </source>
</evidence>
<dbReference type="InterPro" id="IPR006153">
    <property type="entry name" value="Cation/H_exchanger_TM"/>
</dbReference>
<dbReference type="Gene3D" id="1.20.1530.20">
    <property type="match status" value="1"/>
</dbReference>
<feature type="transmembrane region" description="Helical" evidence="9">
    <location>
        <begin position="226"/>
        <end position="255"/>
    </location>
</feature>
<evidence type="ECO:0000256" key="3">
    <source>
        <dbReference type="ARBA" id="ARBA00022448"/>
    </source>
</evidence>
<feature type="transmembrane region" description="Helical" evidence="9">
    <location>
        <begin position="368"/>
        <end position="387"/>
    </location>
</feature>
<feature type="domain" description="RCK N-terminal" evidence="10">
    <location>
        <begin position="417"/>
        <end position="534"/>
    </location>
</feature>
<dbReference type="Pfam" id="PF00999">
    <property type="entry name" value="Na_H_Exchanger"/>
    <property type="match status" value="1"/>
</dbReference>
<reference evidence="11 12" key="1">
    <citation type="submission" date="2016-10" db="EMBL/GenBank/DDBJ databases">
        <title>Systematic genetic and metabolomic analysis of Xenorhabdus and Photorhabdus spp., highlights the requirements for a dual symbiotic and pathogenic life style.</title>
        <authorList>
            <person name="Tobias N.J."/>
            <person name="Wolff H."/>
            <person name="Djahanschiri B."/>
            <person name="Pidot S.J."/>
            <person name="Stinear T.P."/>
            <person name="Ebersberger I."/>
            <person name="Bode H.B."/>
        </authorList>
    </citation>
    <scope>NUCLEOTIDE SEQUENCE [LARGE SCALE GENOMIC DNA]</scope>
    <source>
        <strain evidence="11 12">DSM 22392</strain>
    </source>
</reference>
<dbReference type="PANTHER" id="PTHR42751">
    <property type="entry name" value="SODIUM/HYDROGEN EXCHANGER FAMILY/TRKA DOMAIN PROTEIN"/>
    <property type="match status" value="1"/>
</dbReference>
<dbReference type="EMBL" id="MUBJ01000001">
    <property type="protein sequence ID" value="OTA18422.1"/>
    <property type="molecule type" value="Genomic_DNA"/>
</dbReference>
<dbReference type="GO" id="GO:1902600">
    <property type="term" value="P:proton transmembrane transport"/>
    <property type="evidence" value="ECO:0007669"/>
    <property type="project" value="InterPro"/>
</dbReference>
<comment type="caution">
    <text evidence="11">The sequence shown here is derived from an EMBL/GenBank/DDBJ whole genome shotgun (WGS) entry which is preliminary data.</text>
</comment>
<evidence type="ECO:0000256" key="1">
    <source>
        <dbReference type="ARBA" id="ARBA00004141"/>
    </source>
</evidence>
<keyword evidence="3" id="KW-0813">Transport</keyword>
<keyword evidence="6 9" id="KW-1133">Transmembrane helix</keyword>
<dbReference type="STRING" id="351656.Xvie_00244"/>
<feature type="transmembrane region" description="Helical" evidence="9">
    <location>
        <begin position="187"/>
        <end position="206"/>
    </location>
</feature>
<keyword evidence="8 9" id="KW-0472">Membrane</keyword>
<name>A0A1Y2SK69_9GAMM</name>
<evidence type="ECO:0000259" key="10">
    <source>
        <dbReference type="PROSITE" id="PS51201"/>
    </source>
</evidence>
<evidence type="ECO:0000313" key="11">
    <source>
        <dbReference type="EMBL" id="OTA18422.1"/>
    </source>
</evidence>
<dbReference type="Pfam" id="PF02254">
    <property type="entry name" value="TrkA_N"/>
    <property type="match status" value="1"/>
</dbReference>
<feature type="transmembrane region" description="Helical" evidence="9">
    <location>
        <begin position="114"/>
        <end position="133"/>
    </location>
</feature>
<dbReference type="InterPro" id="IPR003148">
    <property type="entry name" value="RCK_N"/>
</dbReference>
<dbReference type="Gene3D" id="3.40.50.720">
    <property type="entry name" value="NAD(P)-binding Rossmann-like Domain"/>
    <property type="match status" value="1"/>
</dbReference>
<feature type="transmembrane region" description="Helical" evidence="9">
    <location>
        <begin position="56"/>
        <end position="76"/>
    </location>
</feature>
<feature type="transmembrane region" description="Helical" evidence="9">
    <location>
        <begin position="154"/>
        <end position="175"/>
    </location>
</feature>
<dbReference type="PANTHER" id="PTHR42751:SF1">
    <property type="entry name" value="CATION_PROTON ANTIPORTER YBAL-RELATED"/>
    <property type="match status" value="1"/>
</dbReference>
<dbReference type="NCBIfam" id="NF007950">
    <property type="entry name" value="PRK10669.1"/>
    <property type="match status" value="1"/>
</dbReference>
<comment type="subcellular location">
    <subcellularLocation>
        <location evidence="1">Membrane</location>
        <topology evidence="1">Multi-pass membrane protein</topology>
    </subcellularLocation>
</comment>
<dbReference type="InterPro" id="IPR004771">
    <property type="entry name" value="K/H_exchanger"/>
</dbReference>
<proteinExistence type="inferred from homology"/>
<evidence type="ECO:0000256" key="5">
    <source>
        <dbReference type="ARBA" id="ARBA00022692"/>
    </source>
</evidence>
<gene>
    <name evidence="11" type="ORF">Xvie_00244</name>
</gene>
<dbReference type="InterPro" id="IPR038770">
    <property type="entry name" value="Na+/solute_symporter_sf"/>
</dbReference>
<accession>A0A1Y2SK69</accession>
<keyword evidence="12" id="KW-1185">Reference proteome</keyword>
<feature type="transmembrane region" description="Helical" evidence="9">
    <location>
        <begin position="305"/>
        <end position="328"/>
    </location>
</feature>
<comment type="similarity">
    <text evidence="2">Belongs to the monovalent cation:proton antiporter 2 (CPA2) transporter (TC 2.A.37) family.</text>
</comment>
<evidence type="ECO:0000313" key="12">
    <source>
        <dbReference type="Proteomes" id="UP000194350"/>
    </source>
</evidence>
<feature type="transmembrane region" description="Helical" evidence="9">
    <location>
        <begin position="88"/>
        <end position="108"/>
    </location>
</feature>
<protein>
    <submittedName>
        <fullName evidence="11">Putative cation:proton antiport protein</fullName>
    </submittedName>
</protein>
<dbReference type="NCBIfam" id="TIGR00932">
    <property type="entry name" value="2a37"/>
    <property type="match status" value="1"/>
</dbReference>
<dbReference type="OrthoDB" id="9781411at2"/>
<dbReference type="RefSeq" id="WP_086107584.1">
    <property type="nucleotide sequence ID" value="NZ_CAWNGD010000001.1"/>
</dbReference>
<dbReference type="InterPro" id="IPR036291">
    <property type="entry name" value="NAD(P)-bd_dom_sf"/>
</dbReference>
<keyword evidence="7" id="KW-0406">Ion transport</keyword>
<feature type="transmembrane region" description="Helical" evidence="9">
    <location>
        <begin position="6"/>
        <end position="26"/>
    </location>
</feature>
<dbReference type="GO" id="GO:0008324">
    <property type="term" value="F:monoatomic cation transmembrane transporter activity"/>
    <property type="evidence" value="ECO:0007669"/>
    <property type="project" value="InterPro"/>
</dbReference>
<feature type="transmembrane region" description="Helical" evidence="9">
    <location>
        <begin position="33"/>
        <end position="50"/>
    </location>
</feature>
<evidence type="ECO:0000256" key="9">
    <source>
        <dbReference type="SAM" id="Phobius"/>
    </source>
</evidence>
<dbReference type="GO" id="GO:0016020">
    <property type="term" value="C:membrane"/>
    <property type="evidence" value="ECO:0007669"/>
    <property type="project" value="UniProtKB-SubCell"/>
</dbReference>
<feature type="transmembrane region" description="Helical" evidence="9">
    <location>
        <begin position="334"/>
        <end position="361"/>
    </location>
</feature>
<evidence type="ECO:0000256" key="8">
    <source>
        <dbReference type="ARBA" id="ARBA00023136"/>
    </source>
</evidence>